<evidence type="ECO:0000313" key="1">
    <source>
        <dbReference type="EMBL" id="KAJ3739304.1"/>
    </source>
</evidence>
<evidence type="ECO:0000313" key="2">
    <source>
        <dbReference type="Proteomes" id="UP001142393"/>
    </source>
</evidence>
<organism evidence="1 2">
    <name type="scientific">Lentinula detonsa</name>
    <dbReference type="NCBI Taxonomy" id="2804962"/>
    <lineage>
        <taxon>Eukaryota</taxon>
        <taxon>Fungi</taxon>
        <taxon>Dikarya</taxon>
        <taxon>Basidiomycota</taxon>
        <taxon>Agaricomycotina</taxon>
        <taxon>Agaricomycetes</taxon>
        <taxon>Agaricomycetidae</taxon>
        <taxon>Agaricales</taxon>
        <taxon>Marasmiineae</taxon>
        <taxon>Omphalotaceae</taxon>
        <taxon>Lentinula</taxon>
    </lineage>
</organism>
<dbReference type="Proteomes" id="UP001142393">
    <property type="component" value="Unassembled WGS sequence"/>
</dbReference>
<proteinExistence type="predicted"/>
<dbReference type="AlphaFoldDB" id="A0A9W8NRI1"/>
<dbReference type="EMBL" id="JANVFU010000019">
    <property type="protein sequence ID" value="KAJ3739304.1"/>
    <property type="molecule type" value="Genomic_DNA"/>
</dbReference>
<name>A0A9W8NRI1_9AGAR</name>
<feature type="non-terminal residue" evidence="1">
    <location>
        <position position="1"/>
    </location>
</feature>
<evidence type="ECO:0008006" key="3">
    <source>
        <dbReference type="Google" id="ProtNLM"/>
    </source>
</evidence>
<sequence length="151" mass="17603">VPSDKLEQINAFVTDTSEDLQRYDRTVIEMERRLLVIQNARDDLRRRFDNAQSLIASPIRNLPLEALNEIFSWCCWRDESSYSLSLGKAGSVSCPTLRLSWVCSWWRKCIQSSPDLWSSIEVTSSRIFHLNPSSIQLFRMYLSNSEKRPLD</sequence>
<comment type="caution">
    <text evidence="1">The sequence shown here is derived from an EMBL/GenBank/DDBJ whole genome shotgun (WGS) entry which is preliminary data.</text>
</comment>
<feature type="non-terminal residue" evidence="1">
    <location>
        <position position="151"/>
    </location>
</feature>
<accession>A0A9W8NRI1</accession>
<protein>
    <recommendedName>
        <fullName evidence="3">F-box domain-containing protein</fullName>
    </recommendedName>
</protein>
<keyword evidence="2" id="KW-1185">Reference proteome</keyword>
<reference evidence="1 2" key="1">
    <citation type="journal article" date="2023" name="Proc. Natl. Acad. Sci. U.S.A.">
        <title>A global phylogenomic analysis of the shiitake genus Lentinula.</title>
        <authorList>
            <person name="Sierra-Patev S."/>
            <person name="Min B."/>
            <person name="Naranjo-Ortiz M."/>
            <person name="Looney B."/>
            <person name="Konkel Z."/>
            <person name="Slot J.C."/>
            <person name="Sakamoto Y."/>
            <person name="Steenwyk J.L."/>
            <person name="Rokas A."/>
            <person name="Carro J."/>
            <person name="Camarero S."/>
            <person name="Ferreira P."/>
            <person name="Molpeceres G."/>
            <person name="Ruiz-Duenas F.J."/>
            <person name="Serrano A."/>
            <person name="Henrissat B."/>
            <person name="Drula E."/>
            <person name="Hughes K.W."/>
            <person name="Mata J.L."/>
            <person name="Ishikawa N.K."/>
            <person name="Vargas-Isla R."/>
            <person name="Ushijima S."/>
            <person name="Smith C.A."/>
            <person name="Donoghue J."/>
            <person name="Ahrendt S."/>
            <person name="Andreopoulos W."/>
            <person name="He G."/>
            <person name="LaButti K."/>
            <person name="Lipzen A."/>
            <person name="Ng V."/>
            <person name="Riley R."/>
            <person name="Sandor L."/>
            <person name="Barry K."/>
            <person name="Martinez A.T."/>
            <person name="Xiao Y."/>
            <person name="Gibbons J.G."/>
            <person name="Terashima K."/>
            <person name="Grigoriev I.V."/>
            <person name="Hibbett D."/>
        </authorList>
    </citation>
    <scope>NUCLEOTIDE SEQUENCE [LARGE SCALE GENOMIC DNA]</scope>
    <source>
        <strain evidence="1 2">TFB7810</strain>
    </source>
</reference>
<gene>
    <name evidence="1" type="ORF">DFH05DRAFT_1376572</name>
</gene>